<name>A0ABW4WT23_9BACT</name>
<reference evidence="4" key="1">
    <citation type="journal article" date="2019" name="Int. J. Syst. Evol. Microbiol.">
        <title>The Global Catalogue of Microorganisms (GCM) 10K type strain sequencing project: providing services to taxonomists for standard genome sequencing and annotation.</title>
        <authorList>
            <consortium name="The Broad Institute Genomics Platform"/>
            <consortium name="The Broad Institute Genome Sequencing Center for Infectious Disease"/>
            <person name="Wu L."/>
            <person name="Ma J."/>
        </authorList>
    </citation>
    <scope>NUCLEOTIDE SEQUENCE [LARGE SCALE GENOMIC DNA]</scope>
    <source>
        <strain evidence="4">JCM 16545</strain>
    </source>
</reference>
<protein>
    <submittedName>
        <fullName evidence="3">M28 family metallopeptidase</fullName>
    </submittedName>
</protein>
<dbReference type="InterPro" id="IPR045175">
    <property type="entry name" value="M28_fam"/>
</dbReference>
<evidence type="ECO:0000256" key="1">
    <source>
        <dbReference type="SAM" id="SignalP"/>
    </source>
</evidence>
<organism evidence="3 4">
    <name type="scientific">Pontibacter silvestris</name>
    <dbReference type="NCBI Taxonomy" id="2305183"/>
    <lineage>
        <taxon>Bacteria</taxon>
        <taxon>Pseudomonadati</taxon>
        <taxon>Bacteroidota</taxon>
        <taxon>Cytophagia</taxon>
        <taxon>Cytophagales</taxon>
        <taxon>Hymenobacteraceae</taxon>
        <taxon>Pontibacter</taxon>
    </lineage>
</organism>
<dbReference type="EMBL" id="JBHUHV010000011">
    <property type="protein sequence ID" value="MFD2065904.1"/>
    <property type="molecule type" value="Genomic_DNA"/>
</dbReference>
<dbReference type="Proteomes" id="UP001597369">
    <property type="component" value="Unassembled WGS sequence"/>
</dbReference>
<accession>A0ABW4WT23</accession>
<gene>
    <name evidence="3" type="ORF">ACFSKU_03350</name>
</gene>
<feature type="signal peptide" evidence="1">
    <location>
        <begin position="1"/>
        <end position="17"/>
    </location>
</feature>
<keyword evidence="1" id="KW-0732">Signal</keyword>
<dbReference type="RefSeq" id="WP_229962222.1">
    <property type="nucleotide sequence ID" value="NZ_JAJJWI010000020.1"/>
</dbReference>
<evidence type="ECO:0000313" key="3">
    <source>
        <dbReference type="EMBL" id="MFD2065904.1"/>
    </source>
</evidence>
<dbReference type="InterPro" id="IPR007484">
    <property type="entry name" value="Peptidase_M28"/>
</dbReference>
<feature type="chain" id="PRO_5045733278" evidence="1">
    <location>
        <begin position="18"/>
        <end position="500"/>
    </location>
</feature>
<proteinExistence type="predicted"/>
<evidence type="ECO:0000313" key="4">
    <source>
        <dbReference type="Proteomes" id="UP001597369"/>
    </source>
</evidence>
<dbReference type="PANTHER" id="PTHR12147">
    <property type="entry name" value="METALLOPEPTIDASE M28 FAMILY MEMBER"/>
    <property type="match status" value="1"/>
</dbReference>
<keyword evidence="4" id="KW-1185">Reference proteome</keyword>
<feature type="domain" description="Peptidase M28" evidence="2">
    <location>
        <begin position="270"/>
        <end position="477"/>
    </location>
</feature>
<evidence type="ECO:0000259" key="2">
    <source>
        <dbReference type="Pfam" id="PF04389"/>
    </source>
</evidence>
<dbReference type="Gene3D" id="3.50.30.30">
    <property type="match status" value="1"/>
</dbReference>
<sequence>MKNLFFSSLFVAVVASACTQPPAASSSESPNKPPALSSIREDELREDIFTLAGDDMRGKRAGTVDELRAAAWVAEQARQAGLKPAGDDGTYFQFFPLRRKQVAEESKLQVNGQPLTLWEDAWVTSPVAGNINNAPVVWLKSLADTTGQDFTGKVVAMSLQPPATLPAKGMSLWGYRYILSALRQQATTLRSQGASAIVLVSDSMAEANLAFAGHGFEEGTYQLEDAANNQYGSSTPLILVKQKFASNLQQAQAKITAAINVNSYVYPSINVVAVAPGTDPELRDEYVLFSGHHDHDGVGVPIDGDSIWNGADDNASVSVALLAIGRAWTQSLGKRSALFVWHGAEERGLFGSRWYAEHPTVEKESIVAVLNGDMIGRNAPDSAALLGAIPPHRNSTNLVNMAMQANEQLTKFTVDTSWDEASHPEGWYFRSDHLPYARAGIPAIFFTTLLHPDYHTPRDEPKGIDISKLARMTQWMYATGWAVSETAERPDVDPGAKLER</sequence>
<dbReference type="Pfam" id="PF04389">
    <property type="entry name" value="Peptidase_M28"/>
    <property type="match status" value="1"/>
</dbReference>
<dbReference type="PROSITE" id="PS51257">
    <property type="entry name" value="PROKAR_LIPOPROTEIN"/>
    <property type="match status" value="1"/>
</dbReference>
<dbReference type="Gene3D" id="3.40.630.10">
    <property type="entry name" value="Zn peptidases"/>
    <property type="match status" value="1"/>
</dbReference>
<comment type="caution">
    <text evidence="3">The sequence shown here is derived from an EMBL/GenBank/DDBJ whole genome shotgun (WGS) entry which is preliminary data.</text>
</comment>
<dbReference type="SUPFAM" id="SSF53187">
    <property type="entry name" value="Zn-dependent exopeptidases"/>
    <property type="match status" value="1"/>
</dbReference>
<dbReference type="PANTHER" id="PTHR12147:SF26">
    <property type="entry name" value="PEPTIDASE M28 DOMAIN-CONTAINING PROTEIN"/>
    <property type="match status" value="1"/>
</dbReference>